<reference evidence="2 3" key="1">
    <citation type="journal article" date="2016" name="J. Microbiol.">
        <title>Dankookia rubra gen. nov., sp. nov., an alphaproteobacterium isolated from sediment of a shallow stream.</title>
        <authorList>
            <person name="Kim W.H."/>
            <person name="Kim D.H."/>
            <person name="Kang K."/>
            <person name="Ahn T.Y."/>
        </authorList>
    </citation>
    <scope>NUCLEOTIDE SEQUENCE [LARGE SCALE GENOMIC DNA]</scope>
    <source>
        <strain evidence="2 3">JCM30602</strain>
    </source>
</reference>
<keyword evidence="3" id="KW-1185">Reference proteome</keyword>
<keyword evidence="1" id="KW-0732">Signal</keyword>
<dbReference type="OrthoDB" id="7270626at2"/>
<dbReference type="AlphaFoldDB" id="A0A4R5QGM2"/>
<evidence type="ECO:0000256" key="1">
    <source>
        <dbReference type="SAM" id="SignalP"/>
    </source>
</evidence>
<feature type="signal peptide" evidence="1">
    <location>
        <begin position="1"/>
        <end position="29"/>
    </location>
</feature>
<proteinExistence type="predicted"/>
<evidence type="ECO:0000313" key="2">
    <source>
        <dbReference type="EMBL" id="TDH61721.1"/>
    </source>
</evidence>
<name>A0A4R5QGM2_9PROT</name>
<organism evidence="2 3">
    <name type="scientific">Dankookia rubra</name>
    <dbReference type="NCBI Taxonomy" id="1442381"/>
    <lineage>
        <taxon>Bacteria</taxon>
        <taxon>Pseudomonadati</taxon>
        <taxon>Pseudomonadota</taxon>
        <taxon>Alphaproteobacteria</taxon>
        <taxon>Acetobacterales</taxon>
        <taxon>Roseomonadaceae</taxon>
        <taxon>Dankookia</taxon>
    </lineage>
</organism>
<dbReference type="Proteomes" id="UP000295096">
    <property type="component" value="Unassembled WGS sequence"/>
</dbReference>
<dbReference type="EMBL" id="SMSJ01000018">
    <property type="protein sequence ID" value="TDH61721.1"/>
    <property type="molecule type" value="Genomic_DNA"/>
</dbReference>
<protein>
    <recommendedName>
        <fullName evidence="4">DUF4252 domain-containing protein</fullName>
    </recommendedName>
</protein>
<feature type="chain" id="PRO_5020875786" description="DUF4252 domain-containing protein" evidence="1">
    <location>
        <begin position="30"/>
        <end position="163"/>
    </location>
</feature>
<evidence type="ECO:0000313" key="3">
    <source>
        <dbReference type="Proteomes" id="UP000295096"/>
    </source>
</evidence>
<gene>
    <name evidence="2" type="ORF">E2C06_15475</name>
</gene>
<comment type="caution">
    <text evidence="2">The sequence shown here is derived from an EMBL/GenBank/DDBJ whole genome shotgun (WGS) entry which is preliminary data.</text>
</comment>
<accession>A0A4R5QGM2</accession>
<sequence>MPASRVTPLLCLAAIGLADLGLAAMPADAAPDQVFPTPSGTFIDLAPPAGQGPVRLAVAQVVRIGRLQGETVIDTAAWVQQRTTEPMESLVRRLAAAGLRLVPLTDPSGQRTWLAAERIVLIRGSEARHAEGARTALVMVGLLYTRDVAVRETVEEVMAALAR</sequence>
<dbReference type="RefSeq" id="WP_133289509.1">
    <property type="nucleotide sequence ID" value="NZ_SMSJ01000018.1"/>
</dbReference>
<evidence type="ECO:0008006" key="4">
    <source>
        <dbReference type="Google" id="ProtNLM"/>
    </source>
</evidence>